<dbReference type="Proteomes" id="UP000680805">
    <property type="component" value="Chromosome"/>
</dbReference>
<name>A0A975NKA6_9BRAD</name>
<dbReference type="SUPFAM" id="SSF56925">
    <property type="entry name" value="OMPA-like"/>
    <property type="match status" value="1"/>
</dbReference>
<accession>A0A975NKA6</accession>
<dbReference type="InterPro" id="IPR051692">
    <property type="entry name" value="OMP-like"/>
</dbReference>
<dbReference type="PANTHER" id="PTHR34001">
    <property type="entry name" value="BLL7405 PROTEIN"/>
    <property type="match status" value="1"/>
</dbReference>
<organism evidence="8 9">
    <name type="scientific">Bradyrhizobium sediminis</name>
    <dbReference type="NCBI Taxonomy" id="2840469"/>
    <lineage>
        <taxon>Bacteria</taxon>
        <taxon>Pseudomonadati</taxon>
        <taxon>Pseudomonadota</taxon>
        <taxon>Alphaproteobacteria</taxon>
        <taxon>Hyphomicrobiales</taxon>
        <taxon>Nitrobacteraceae</taxon>
        <taxon>Bradyrhizobium</taxon>
    </lineage>
</organism>
<sequence length="273" mass="28817">MSATKLLLSGVALASALFVFQSASAADLPARLPAKAPVYVAPPFSWTGFYIGAHAGYHWGSDRVSTATNPVGWSVAGAADIDAFNRGTVHPSGFMGGGQIGYNWQMNNFVAGIEADASYMGGTASRAVTGFAVINPADVFRTSAESRFFATLRPRVGFAADRALFYVTGGLAVTNAKFTDSFGSFGNFSVATVSSDTTRVGWTAGVGVEYAFTNNWSVKAEYLYADFGNYTQTIPNCALCGVGSEISVTHKYTENIGRVGLNYKFGGPVVARY</sequence>
<evidence type="ECO:0000256" key="5">
    <source>
        <dbReference type="ARBA" id="ARBA00038306"/>
    </source>
</evidence>
<evidence type="ECO:0000256" key="2">
    <source>
        <dbReference type="ARBA" id="ARBA00022729"/>
    </source>
</evidence>
<evidence type="ECO:0000256" key="3">
    <source>
        <dbReference type="ARBA" id="ARBA00023136"/>
    </source>
</evidence>
<keyword evidence="4" id="KW-0998">Cell outer membrane</keyword>
<dbReference type="AlphaFoldDB" id="A0A975NKA6"/>
<evidence type="ECO:0000313" key="8">
    <source>
        <dbReference type="EMBL" id="QWG16385.1"/>
    </source>
</evidence>
<reference evidence="8" key="1">
    <citation type="submission" date="2021-06" db="EMBL/GenBank/DDBJ databases">
        <title>Bradyrhizobium sp. S2-11-2 Genome sequencing.</title>
        <authorList>
            <person name="Jin L."/>
        </authorList>
    </citation>
    <scope>NUCLEOTIDE SEQUENCE</scope>
    <source>
        <strain evidence="8">S2-11-2</strain>
    </source>
</reference>
<dbReference type="Gene3D" id="2.40.160.20">
    <property type="match status" value="1"/>
</dbReference>
<dbReference type="GO" id="GO:0009279">
    <property type="term" value="C:cell outer membrane"/>
    <property type="evidence" value="ECO:0007669"/>
    <property type="project" value="UniProtKB-SubCell"/>
</dbReference>
<keyword evidence="2 6" id="KW-0732">Signal</keyword>
<keyword evidence="3" id="KW-0472">Membrane</keyword>
<dbReference type="Pfam" id="PF13505">
    <property type="entry name" value="OMP_b-brl"/>
    <property type="match status" value="1"/>
</dbReference>
<feature type="chain" id="PRO_5037676623" evidence="6">
    <location>
        <begin position="26"/>
        <end position="273"/>
    </location>
</feature>
<feature type="signal peptide" evidence="6">
    <location>
        <begin position="1"/>
        <end position="25"/>
    </location>
</feature>
<proteinExistence type="inferred from homology"/>
<dbReference type="KEGG" id="bsei:KMZ68_15290"/>
<comment type="subcellular location">
    <subcellularLocation>
        <location evidence="1">Cell outer membrane</location>
    </subcellularLocation>
</comment>
<gene>
    <name evidence="8" type="ORF">KMZ68_15290</name>
</gene>
<dbReference type="InterPro" id="IPR027385">
    <property type="entry name" value="Beta-barrel_OMP"/>
</dbReference>
<comment type="similarity">
    <text evidence="5">Belongs to the Omp25/RopB family.</text>
</comment>
<dbReference type="RefSeq" id="WP_215612104.1">
    <property type="nucleotide sequence ID" value="NZ_CP076135.1"/>
</dbReference>
<evidence type="ECO:0000256" key="1">
    <source>
        <dbReference type="ARBA" id="ARBA00004442"/>
    </source>
</evidence>
<feature type="domain" description="Outer membrane protein beta-barrel" evidence="7">
    <location>
        <begin position="45"/>
        <end position="232"/>
    </location>
</feature>
<protein>
    <submittedName>
        <fullName evidence="8">Porin family protein</fullName>
    </submittedName>
</protein>
<evidence type="ECO:0000256" key="6">
    <source>
        <dbReference type="SAM" id="SignalP"/>
    </source>
</evidence>
<dbReference type="PANTHER" id="PTHR34001:SF3">
    <property type="entry name" value="BLL7405 PROTEIN"/>
    <property type="match status" value="1"/>
</dbReference>
<dbReference type="InterPro" id="IPR011250">
    <property type="entry name" value="OMP/PagP_B-barrel"/>
</dbReference>
<evidence type="ECO:0000256" key="4">
    <source>
        <dbReference type="ARBA" id="ARBA00023237"/>
    </source>
</evidence>
<evidence type="ECO:0000313" key="9">
    <source>
        <dbReference type="Proteomes" id="UP000680805"/>
    </source>
</evidence>
<evidence type="ECO:0000259" key="7">
    <source>
        <dbReference type="Pfam" id="PF13505"/>
    </source>
</evidence>
<dbReference type="EMBL" id="CP076135">
    <property type="protein sequence ID" value="QWG16385.1"/>
    <property type="molecule type" value="Genomic_DNA"/>
</dbReference>